<proteinExistence type="predicted"/>
<keyword evidence="2" id="KW-0472">Membrane</keyword>
<organism evidence="3 4">
    <name type="scientific">Trichobilharzia regenti</name>
    <name type="common">Nasal bird schistosome</name>
    <dbReference type="NCBI Taxonomy" id="157069"/>
    <lineage>
        <taxon>Eukaryota</taxon>
        <taxon>Metazoa</taxon>
        <taxon>Spiralia</taxon>
        <taxon>Lophotrochozoa</taxon>
        <taxon>Platyhelminthes</taxon>
        <taxon>Trematoda</taxon>
        <taxon>Digenea</taxon>
        <taxon>Strigeidida</taxon>
        <taxon>Schistosomatoidea</taxon>
        <taxon>Schistosomatidae</taxon>
        <taxon>Trichobilharzia</taxon>
    </lineage>
</organism>
<evidence type="ECO:0000313" key="3">
    <source>
        <dbReference type="Proteomes" id="UP000050795"/>
    </source>
</evidence>
<keyword evidence="2" id="KW-1133">Transmembrane helix</keyword>
<name>A0AA85J8H7_TRIRE</name>
<evidence type="ECO:0000313" key="4">
    <source>
        <dbReference type="WBParaSite" id="TREG1_131650.1"/>
    </source>
</evidence>
<sequence>MIQDSEPPSLLSSTADSVKSSAMQKKIRRKHFKNDSAVKAYKCDLTSQNINTPVKLYVCHSALNLVHRPKRKIMTTLPFSQIVELKIHDEKTVKIYTVSNEMYTLTNFDRPDSAIAFLRNYWEVILKEKSFSASTYGNSIHNGLPSSNNNNPLSAHRNAVIADLYNRLLISKGSTTVSLTSTSGGATGSISNSETDSVTGSQRQEIDIPKCTLVLRKPASESSNLSKFDNNSVEMDPTVESTNFVELTNTAAITTTMTTTTATTPTGTSTPITAMAIASPTSPPTTTTTTTTEMSSSSSSFIGSMTNSFSFPTVSSSSSFNMGKDSIYHRQKMFNNSEGINNNTNNNVNINNNKSHHSVSTDWNWWPLNLLTCMFSSTPPQRFTMLIAYAILGFLFLSTVHLYHRLALIDLQTGPAVRRSGIIPSSSSSSSYSPSMASSSSSSELHNLELQLTHLTQLASKMVDGLSHLTSELNSLMTMSSNPEKFSPDQSSLNT</sequence>
<dbReference type="WBParaSite" id="TREG1_131650.1">
    <property type="protein sequence ID" value="TREG1_131650.1"/>
    <property type="gene ID" value="TREG1_131650"/>
</dbReference>
<evidence type="ECO:0000256" key="1">
    <source>
        <dbReference type="SAM" id="MobiDB-lite"/>
    </source>
</evidence>
<feature type="transmembrane region" description="Helical" evidence="2">
    <location>
        <begin position="383"/>
        <end position="403"/>
    </location>
</feature>
<evidence type="ECO:0000256" key="2">
    <source>
        <dbReference type="SAM" id="Phobius"/>
    </source>
</evidence>
<reference evidence="3" key="1">
    <citation type="submission" date="2022-06" db="EMBL/GenBank/DDBJ databases">
        <authorList>
            <person name="Berger JAMES D."/>
            <person name="Berger JAMES D."/>
        </authorList>
    </citation>
    <scope>NUCLEOTIDE SEQUENCE [LARGE SCALE GENOMIC DNA]</scope>
</reference>
<keyword evidence="2" id="KW-0812">Transmembrane</keyword>
<feature type="region of interest" description="Disordered" evidence="1">
    <location>
        <begin position="260"/>
        <end position="297"/>
    </location>
</feature>
<accession>A0AA85J8H7</accession>
<evidence type="ECO:0008006" key="5">
    <source>
        <dbReference type="Google" id="ProtNLM"/>
    </source>
</evidence>
<feature type="compositionally biased region" description="Polar residues" evidence="1">
    <location>
        <begin position="194"/>
        <end position="203"/>
    </location>
</feature>
<dbReference type="Proteomes" id="UP000050795">
    <property type="component" value="Unassembled WGS sequence"/>
</dbReference>
<reference evidence="4" key="2">
    <citation type="submission" date="2023-11" db="UniProtKB">
        <authorList>
            <consortium name="WormBaseParasite"/>
        </authorList>
    </citation>
    <scope>IDENTIFICATION</scope>
</reference>
<feature type="compositionally biased region" description="Low complexity" evidence="1">
    <location>
        <begin position="181"/>
        <end position="193"/>
    </location>
</feature>
<feature type="region of interest" description="Disordered" evidence="1">
    <location>
        <begin position="181"/>
        <end position="203"/>
    </location>
</feature>
<protein>
    <recommendedName>
        <fullName evidence="5">GRAM domain-containing protein</fullName>
    </recommendedName>
</protein>
<keyword evidence="3" id="KW-1185">Reference proteome</keyword>
<dbReference type="AlphaFoldDB" id="A0AA85J8H7"/>